<dbReference type="PROSITE" id="PS50853">
    <property type="entry name" value="FN3"/>
    <property type="match status" value="1"/>
</dbReference>
<keyword evidence="3" id="KW-1185">Reference proteome</keyword>
<dbReference type="CDD" id="cd00063">
    <property type="entry name" value="FN3"/>
    <property type="match status" value="1"/>
</dbReference>
<dbReference type="InterPro" id="IPR003961">
    <property type="entry name" value="FN3_dom"/>
</dbReference>
<evidence type="ECO:0000313" key="3">
    <source>
        <dbReference type="Proteomes" id="UP001159405"/>
    </source>
</evidence>
<dbReference type="InterPro" id="IPR013783">
    <property type="entry name" value="Ig-like_fold"/>
</dbReference>
<dbReference type="EMBL" id="CALNXK010000122">
    <property type="protein sequence ID" value="CAH3162165.1"/>
    <property type="molecule type" value="Genomic_DNA"/>
</dbReference>
<protein>
    <recommendedName>
        <fullName evidence="1">Fibronectin type-III domain-containing protein</fullName>
    </recommendedName>
</protein>
<feature type="domain" description="Fibronectin type-III" evidence="1">
    <location>
        <begin position="182"/>
        <end position="290"/>
    </location>
</feature>
<gene>
    <name evidence="2" type="ORF">PLOB_00005189</name>
</gene>
<dbReference type="InterPro" id="IPR036116">
    <property type="entry name" value="FN3_sf"/>
</dbReference>
<reference evidence="2 3" key="1">
    <citation type="submission" date="2022-05" db="EMBL/GenBank/DDBJ databases">
        <authorList>
            <consortium name="Genoscope - CEA"/>
            <person name="William W."/>
        </authorList>
    </citation>
    <scope>NUCLEOTIDE SEQUENCE [LARGE SCALE GENOMIC DNA]</scope>
</reference>
<dbReference type="SUPFAM" id="SSF49265">
    <property type="entry name" value="Fibronectin type III"/>
    <property type="match status" value="1"/>
</dbReference>
<evidence type="ECO:0000313" key="2">
    <source>
        <dbReference type="EMBL" id="CAH3162165.1"/>
    </source>
</evidence>
<accession>A0ABN8QCZ8</accession>
<dbReference type="Gene3D" id="2.60.40.10">
    <property type="entry name" value="Immunoglobulins"/>
    <property type="match status" value="1"/>
</dbReference>
<name>A0ABN8QCZ8_9CNID</name>
<proteinExistence type="predicted"/>
<evidence type="ECO:0000259" key="1">
    <source>
        <dbReference type="PROSITE" id="PS50853"/>
    </source>
</evidence>
<comment type="caution">
    <text evidence="2">The sequence shown here is derived from an EMBL/GenBank/DDBJ whole genome shotgun (WGS) entry which is preliminary data.</text>
</comment>
<organism evidence="2 3">
    <name type="scientific">Porites lobata</name>
    <dbReference type="NCBI Taxonomy" id="104759"/>
    <lineage>
        <taxon>Eukaryota</taxon>
        <taxon>Metazoa</taxon>
        <taxon>Cnidaria</taxon>
        <taxon>Anthozoa</taxon>
        <taxon>Hexacorallia</taxon>
        <taxon>Scleractinia</taxon>
        <taxon>Fungiina</taxon>
        <taxon>Poritidae</taxon>
        <taxon>Porites</taxon>
    </lineage>
</organism>
<dbReference type="Proteomes" id="UP001159405">
    <property type="component" value="Unassembled WGS sequence"/>
</dbReference>
<sequence length="457" mass="51376">MPAFFTISNKMEEDITNTRLGIKESLKKLDEYTSYLRSRLTDIKSTRDGVKSSIGIAHTEVEEKFKLLRNEVAQMLDCREKAILTTITEIERKDLDPLNNLEDKINRELDKTVKLLEKGNSSLDKDDAVLLSERKNLQNELQISPIRYPDAPCISQTLSVTFSDSHTQSLRDAVSLIGEVSMTGSLQIAELVEQPGAILVQWYDETCSDSESITDYSGVQEYMLQYCRTNNKGNSDSVFSTVYCGEESSHLVTDLEPHVSYTFRVCGRFGSEAKWGSWSIPRNGITTLDQHEWSADDCFNQNKLAVYQLSNRRKTATKVFPDCSKVLRSKTMSYRLDTTLAFKIDETGDPSNGDGIGLTTSSFDFSNAKQVLQCPGSVSINSKGVVYVNGSSMTTRLPQFKRDSLVMFEAGRVSKDKLRVSITVDDKRVTFDWQVDSDGDGFYFAMGFQHSGWQVSV</sequence>